<dbReference type="GO" id="GO:0004768">
    <property type="term" value="F:stearoyl-CoA 9-desaturase activity"/>
    <property type="evidence" value="ECO:0007669"/>
    <property type="project" value="TreeGrafter"/>
</dbReference>
<keyword evidence="4" id="KW-0276">Fatty acid metabolism</keyword>
<feature type="transmembrane region" description="Helical" evidence="11">
    <location>
        <begin position="12"/>
        <end position="29"/>
    </location>
</feature>
<evidence type="ECO:0000256" key="4">
    <source>
        <dbReference type="ARBA" id="ARBA00022832"/>
    </source>
</evidence>
<keyword evidence="10" id="KW-0275">Fatty acid biosynthesis</keyword>
<evidence type="ECO:0000256" key="10">
    <source>
        <dbReference type="ARBA" id="ARBA00023160"/>
    </source>
</evidence>
<dbReference type="AlphaFoldDB" id="A0A6C0IKI3"/>
<dbReference type="GO" id="GO:0005506">
    <property type="term" value="F:iron ion binding"/>
    <property type="evidence" value="ECO:0007669"/>
    <property type="project" value="TreeGrafter"/>
</dbReference>
<feature type="transmembrane region" description="Helical" evidence="11">
    <location>
        <begin position="152"/>
        <end position="172"/>
    </location>
</feature>
<dbReference type="CDD" id="cd03505">
    <property type="entry name" value="Delta9-FADS-like"/>
    <property type="match status" value="1"/>
</dbReference>
<evidence type="ECO:0000256" key="7">
    <source>
        <dbReference type="ARBA" id="ARBA00023004"/>
    </source>
</evidence>
<evidence type="ECO:0000259" key="12">
    <source>
        <dbReference type="Pfam" id="PF00487"/>
    </source>
</evidence>
<evidence type="ECO:0000256" key="5">
    <source>
        <dbReference type="ARBA" id="ARBA00022989"/>
    </source>
</evidence>
<keyword evidence="7" id="KW-0408">Iron</keyword>
<dbReference type="InterPro" id="IPR005804">
    <property type="entry name" value="FA_desaturase_dom"/>
</dbReference>
<feature type="transmembrane region" description="Helical" evidence="11">
    <location>
        <begin position="184"/>
        <end position="204"/>
    </location>
</feature>
<evidence type="ECO:0000256" key="9">
    <source>
        <dbReference type="ARBA" id="ARBA00023136"/>
    </source>
</evidence>
<evidence type="ECO:0000256" key="8">
    <source>
        <dbReference type="ARBA" id="ARBA00023098"/>
    </source>
</evidence>
<accession>A0A6C0IKI3</accession>
<feature type="domain" description="Fatty acid desaturase" evidence="12">
    <location>
        <begin position="38"/>
        <end position="239"/>
    </location>
</feature>
<evidence type="ECO:0000256" key="3">
    <source>
        <dbReference type="ARBA" id="ARBA00022692"/>
    </source>
</evidence>
<dbReference type="EMBL" id="MN740210">
    <property type="protein sequence ID" value="QHT93704.1"/>
    <property type="molecule type" value="Genomic_DNA"/>
</dbReference>
<evidence type="ECO:0000256" key="1">
    <source>
        <dbReference type="ARBA" id="ARBA00004141"/>
    </source>
</evidence>
<sequence>MSDNIYYDGMKWTLISIHFLTICSFFILNKVNIKTIIFQIILTIFSMLTITGGYHRLWSHKSYEAGKYLQYFYAFFGIVASQKSAIWWVKAHRTHHRNEEAPGDPYNINKGFYNAHIGWLIHGNDKIEKEEIYKTDVNDLEKNDILLIQNNYYTELWIFIFILCVILPILFWNEKYLNSLFINFFRIIIVWHMTYSVNSFAHYIGDKPYNSKLKACENLLVSIITFGEGWHNYHHSYPKDYRASEKNKFNPTTWFINLTKYFGLSSNHYIKDKKYIPNSERFNLDYYKLLS</sequence>
<dbReference type="Pfam" id="PF00487">
    <property type="entry name" value="FA_desaturase"/>
    <property type="match status" value="1"/>
</dbReference>
<evidence type="ECO:0000313" key="13">
    <source>
        <dbReference type="EMBL" id="QHT93704.1"/>
    </source>
</evidence>
<keyword evidence="8" id="KW-0443">Lipid metabolism</keyword>
<keyword evidence="9 11" id="KW-0472">Membrane</keyword>
<feature type="transmembrane region" description="Helical" evidence="11">
    <location>
        <begin position="36"/>
        <end position="58"/>
    </location>
</feature>
<organism evidence="13">
    <name type="scientific">viral metagenome</name>
    <dbReference type="NCBI Taxonomy" id="1070528"/>
    <lineage>
        <taxon>unclassified sequences</taxon>
        <taxon>metagenomes</taxon>
        <taxon>organismal metagenomes</taxon>
    </lineage>
</organism>
<name>A0A6C0IKI3_9ZZZZ</name>
<keyword evidence="3 11" id="KW-0812">Transmembrane</keyword>
<dbReference type="GO" id="GO:0006636">
    <property type="term" value="P:unsaturated fatty acid biosynthetic process"/>
    <property type="evidence" value="ECO:0007669"/>
    <property type="project" value="TreeGrafter"/>
</dbReference>
<keyword evidence="5 11" id="KW-1133">Transmembrane helix</keyword>
<dbReference type="GO" id="GO:0005789">
    <property type="term" value="C:endoplasmic reticulum membrane"/>
    <property type="evidence" value="ECO:0007669"/>
    <property type="project" value="TreeGrafter"/>
</dbReference>
<evidence type="ECO:0000256" key="6">
    <source>
        <dbReference type="ARBA" id="ARBA00023002"/>
    </source>
</evidence>
<comment type="subcellular location">
    <subcellularLocation>
        <location evidence="1">Membrane</location>
        <topology evidence="1">Multi-pass membrane protein</topology>
    </subcellularLocation>
</comment>
<feature type="transmembrane region" description="Helical" evidence="11">
    <location>
        <begin position="70"/>
        <end position="89"/>
    </location>
</feature>
<dbReference type="PRINTS" id="PR00075">
    <property type="entry name" value="FACDDSATRASE"/>
</dbReference>
<evidence type="ECO:0000256" key="11">
    <source>
        <dbReference type="SAM" id="Phobius"/>
    </source>
</evidence>
<protein>
    <recommendedName>
        <fullName evidence="12">Fatty acid desaturase domain-containing protein</fullName>
    </recommendedName>
</protein>
<keyword evidence="2" id="KW-0444">Lipid biosynthesis</keyword>
<proteinExistence type="predicted"/>
<reference evidence="13" key="1">
    <citation type="journal article" date="2020" name="Nature">
        <title>Giant virus diversity and host interactions through global metagenomics.</title>
        <authorList>
            <person name="Schulz F."/>
            <person name="Roux S."/>
            <person name="Paez-Espino D."/>
            <person name="Jungbluth S."/>
            <person name="Walsh D.A."/>
            <person name="Denef V.J."/>
            <person name="McMahon K.D."/>
            <person name="Konstantinidis K.T."/>
            <person name="Eloe-Fadrosh E.A."/>
            <person name="Kyrpides N.C."/>
            <person name="Woyke T."/>
        </authorList>
    </citation>
    <scope>NUCLEOTIDE SEQUENCE</scope>
    <source>
        <strain evidence="13">GVMAG-M-3300024258-14</strain>
    </source>
</reference>
<dbReference type="PANTHER" id="PTHR11351">
    <property type="entry name" value="ACYL-COA DESATURASE"/>
    <property type="match status" value="1"/>
</dbReference>
<dbReference type="InterPro" id="IPR015876">
    <property type="entry name" value="Acyl-CoA_DS"/>
</dbReference>
<evidence type="ECO:0000256" key="2">
    <source>
        <dbReference type="ARBA" id="ARBA00022516"/>
    </source>
</evidence>
<dbReference type="PANTHER" id="PTHR11351:SF31">
    <property type="entry name" value="DESATURASE 1, ISOFORM A-RELATED"/>
    <property type="match status" value="1"/>
</dbReference>
<keyword evidence="6" id="KW-0560">Oxidoreductase</keyword>